<feature type="region of interest" description="Disordered" evidence="2">
    <location>
        <begin position="1"/>
        <end position="30"/>
    </location>
</feature>
<evidence type="ECO:0000256" key="1">
    <source>
        <dbReference type="PROSITE-ProRule" id="PRU00221"/>
    </source>
</evidence>
<dbReference type="Pfam" id="PF00400">
    <property type="entry name" value="WD40"/>
    <property type="match status" value="2"/>
</dbReference>
<accession>A0A941ERR2</accession>
<dbReference type="EMBL" id="JAGSOG010000089">
    <property type="protein sequence ID" value="MBR7835282.1"/>
    <property type="molecule type" value="Genomic_DNA"/>
</dbReference>
<evidence type="ECO:0000313" key="3">
    <source>
        <dbReference type="EMBL" id="MBR7835282.1"/>
    </source>
</evidence>
<feature type="repeat" description="WD" evidence="1">
    <location>
        <begin position="101"/>
        <end position="135"/>
    </location>
</feature>
<dbReference type="Proteomes" id="UP000675781">
    <property type="component" value="Unassembled WGS sequence"/>
</dbReference>
<reference evidence="3" key="1">
    <citation type="submission" date="2021-04" db="EMBL/GenBank/DDBJ databases">
        <title>Genome based classification of Actinospica acidithermotolerans sp. nov., an actinobacterium isolated from an Indonesian hot spring.</title>
        <authorList>
            <person name="Kusuma A.B."/>
            <person name="Putra K.E."/>
            <person name="Nafisah S."/>
            <person name="Loh J."/>
            <person name="Nouioui I."/>
            <person name="Goodfellow M."/>
        </authorList>
    </citation>
    <scope>NUCLEOTIDE SEQUENCE</scope>
    <source>
        <strain evidence="3">CSCA 57</strain>
    </source>
</reference>
<dbReference type="AlphaFoldDB" id="A0A941ERR2"/>
<dbReference type="SUPFAM" id="SSF50978">
    <property type="entry name" value="WD40 repeat-like"/>
    <property type="match status" value="1"/>
</dbReference>
<comment type="caution">
    <text evidence="3">The sequence shown here is derived from an EMBL/GenBank/DDBJ whole genome shotgun (WGS) entry which is preliminary data.</text>
</comment>
<feature type="repeat" description="WD" evidence="1">
    <location>
        <begin position="235"/>
        <end position="267"/>
    </location>
</feature>
<feature type="repeat" description="WD" evidence="1">
    <location>
        <begin position="47"/>
        <end position="88"/>
    </location>
</feature>
<dbReference type="PANTHER" id="PTHR19879:SF9">
    <property type="entry name" value="TRANSCRIPTION INITIATION FACTOR TFIID SUBUNIT 5"/>
    <property type="match status" value="1"/>
</dbReference>
<dbReference type="Gene3D" id="2.130.10.10">
    <property type="entry name" value="YVTN repeat-like/Quinoprotein amine dehydrogenase"/>
    <property type="match status" value="2"/>
</dbReference>
<name>A0A941ERR2_9ACTN</name>
<proteinExistence type="predicted"/>
<dbReference type="PROSITE" id="PS50082">
    <property type="entry name" value="WD_REPEATS_2"/>
    <property type="match status" value="3"/>
</dbReference>
<sequence length="351" mass="36511">MHAEDVRPAAAQPEDARPGDARGTAGNARADALPTTFRTELKSGSGLFGRPARAATLAFSPDSRLLALGGESPTVDLWEPREPRLLAQLAGHRPTKLVGTVQCVAFSPDGRLLASGGRDGTVRLWLAATGETVEVLGGFPGPVVRIAFSPTAPILAVADEHSVRLFDLGSRPALQCPVALPEGGVNALAFHADGSALAVALGGRERKGTHRIALVEPVGGRVVHALGDGDFLARSLAFSPDGAVFAAGLRKDELRLWDTRSWQPIGSLRVPSYSAFALAFSPHGVLGAACGDRVCMWDPATGELLASVKVPYVKNCAVGNVAFSADGRLMATCRTFAQVRVYATAAQAPGA</sequence>
<dbReference type="InterPro" id="IPR015943">
    <property type="entry name" value="WD40/YVTN_repeat-like_dom_sf"/>
</dbReference>
<protein>
    <submittedName>
        <fullName evidence="3">WD40 repeat domain-containing protein</fullName>
    </submittedName>
</protein>
<evidence type="ECO:0000256" key="2">
    <source>
        <dbReference type="SAM" id="MobiDB-lite"/>
    </source>
</evidence>
<keyword evidence="1" id="KW-0853">WD repeat</keyword>
<organism evidence="3 4">
    <name type="scientific">Actinospica durhamensis</name>
    <dbReference type="NCBI Taxonomy" id="1508375"/>
    <lineage>
        <taxon>Bacteria</taxon>
        <taxon>Bacillati</taxon>
        <taxon>Actinomycetota</taxon>
        <taxon>Actinomycetes</taxon>
        <taxon>Catenulisporales</taxon>
        <taxon>Actinospicaceae</taxon>
        <taxon>Actinospica</taxon>
    </lineage>
</organism>
<dbReference type="SMART" id="SM00320">
    <property type="entry name" value="WD40"/>
    <property type="match status" value="6"/>
</dbReference>
<dbReference type="InterPro" id="IPR036322">
    <property type="entry name" value="WD40_repeat_dom_sf"/>
</dbReference>
<dbReference type="RefSeq" id="WP_212529776.1">
    <property type="nucleotide sequence ID" value="NZ_JAGSOG010000089.1"/>
</dbReference>
<gene>
    <name evidence="3" type="ORF">KDL01_18555</name>
</gene>
<evidence type="ECO:0000313" key="4">
    <source>
        <dbReference type="Proteomes" id="UP000675781"/>
    </source>
</evidence>
<dbReference type="PROSITE" id="PS50294">
    <property type="entry name" value="WD_REPEATS_REGION"/>
    <property type="match status" value="1"/>
</dbReference>
<dbReference type="InterPro" id="IPR001680">
    <property type="entry name" value="WD40_rpt"/>
</dbReference>
<dbReference type="PANTHER" id="PTHR19879">
    <property type="entry name" value="TRANSCRIPTION INITIATION FACTOR TFIID"/>
    <property type="match status" value="1"/>
</dbReference>
<keyword evidence="4" id="KW-1185">Reference proteome</keyword>
<dbReference type="CDD" id="cd00200">
    <property type="entry name" value="WD40"/>
    <property type="match status" value="1"/>
</dbReference>